<dbReference type="KEGG" id="pabs:JIR001_16840"/>
<name>A0A8D5ZP02_9BACL</name>
<reference evidence="2" key="2">
    <citation type="journal article" date="2021" name="Microbiol. Resour. Announc.">
        <title>Complete Genome Sequence of Polycladomyces abyssicola JIR-001T, Isolated from Hemipelagic Sediment in Deep Seawater.</title>
        <authorList>
            <person name="Tsubouchi T."/>
            <person name="Kaneko Y."/>
        </authorList>
    </citation>
    <scope>NUCLEOTIDE SEQUENCE</scope>
    <source>
        <strain evidence="2">JIR-001</strain>
    </source>
</reference>
<dbReference type="EMBL" id="AP024601">
    <property type="protein sequence ID" value="BCU81901.1"/>
    <property type="molecule type" value="Genomic_DNA"/>
</dbReference>
<evidence type="ECO:0000313" key="2">
    <source>
        <dbReference type="EMBL" id="BCU81901.1"/>
    </source>
</evidence>
<feature type="coiled-coil region" evidence="1">
    <location>
        <begin position="29"/>
        <end position="88"/>
    </location>
</feature>
<keyword evidence="3" id="KW-1185">Reference proteome</keyword>
<gene>
    <name evidence="2" type="ORF">JIR001_16840</name>
</gene>
<dbReference type="Proteomes" id="UP000677436">
    <property type="component" value="Chromosome"/>
</dbReference>
<dbReference type="RefSeq" id="WP_212772319.1">
    <property type="nucleotide sequence ID" value="NZ_AP024601.1"/>
</dbReference>
<organism evidence="2 3">
    <name type="scientific">Polycladomyces abyssicola</name>
    <dbReference type="NCBI Taxonomy" id="1125966"/>
    <lineage>
        <taxon>Bacteria</taxon>
        <taxon>Bacillati</taxon>
        <taxon>Bacillota</taxon>
        <taxon>Bacilli</taxon>
        <taxon>Bacillales</taxon>
        <taxon>Thermoactinomycetaceae</taxon>
        <taxon>Polycladomyces</taxon>
    </lineage>
</organism>
<evidence type="ECO:0000313" key="3">
    <source>
        <dbReference type="Proteomes" id="UP000677436"/>
    </source>
</evidence>
<dbReference type="AlphaFoldDB" id="A0A8D5ZP02"/>
<reference evidence="2" key="1">
    <citation type="journal article" date="2013" name="Int. J. Syst. Evol. Microbiol.">
        <title>Polycladomyces abyssicola gen. nov., sp. nov., a thermophilic filamentous bacterium isolated from hemipelagic sediment.</title>
        <authorList>
            <person name="Tsubouchi T."/>
            <person name="Shimane Y."/>
            <person name="Mori K."/>
            <person name="Usui K."/>
            <person name="Hiraki T."/>
            <person name="Tame A."/>
            <person name="Uematsu K."/>
            <person name="Maruyama T."/>
            <person name="Hatada Y."/>
        </authorList>
    </citation>
    <scope>NUCLEOTIDE SEQUENCE</scope>
    <source>
        <strain evidence="2">JIR-001</strain>
    </source>
</reference>
<evidence type="ECO:0000256" key="1">
    <source>
        <dbReference type="SAM" id="Coils"/>
    </source>
</evidence>
<accession>A0A8D5ZP02</accession>
<keyword evidence="1" id="KW-0175">Coiled coil</keyword>
<proteinExistence type="predicted"/>
<protein>
    <submittedName>
        <fullName evidence="2">Uncharacterized protein</fullName>
    </submittedName>
</protein>
<sequence length="153" mass="18015">MSEGKVEKALFEETAIHYPRSAAAETTGTRNAKYRIKEIEAEIKRIKKRRRKWQEAFANDVITLEELRERTQEDREREELLKAELELIPQTAAPPRISRDELIEALKNLRYVWKRASRQERKEMIRGIFSRLVVDKEPGGSYKSVIIKDFDLA</sequence>